<proteinExistence type="predicted"/>
<comment type="caution">
    <text evidence="2">The sequence shown here is derived from an EMBL/GenBank/DDBJ whole genome shotgun (WGS) entry which is preliminary data.</text>
</comment>
<dbReference type="RefSeq" id="WP_159938944.1">
    <property type="nucleotide sequence ID" value="NZ_FCOG02000060.1"/>
</dbReference>
<feature type="region of interest" description="Disordered" evidence="1">
    <location>
        <begin position="1"/>
        <end position="56"/>
    </location>
</feature>
<sequence>MPTASTTQPAGQPARPNQPPPAATPKASPNTEVDKPDADKAEPDPHERPPVRSDDN</sequence>
<dbReference type="EMBL" id="OCSU01000002">
    <property type="protein sequence ID" value="SOE82351.1"/>
    <property type="molecule type" value="Genomic_DNA"/>
</dbReference>
<dbReference type="AlphaFoldDB" id="A0A7Z7ID88"/>
<evidence type="ECO:0000313" key="2">
    <source>
        <dbReference type="EMBL" id="SOE82351.1"/>
    </source>
</evidence>
<protein>
    <submittedName>
        <fullName evidence="2">Uncharacterized protein</fullName>
    </submittedName>
</protein>
<gene>
    <name evidence="2" type="ORF">SAMN05446927_5673</name>
</gene>
<reference evidence="2 3" key="1">
    <citation type="submission" date="2017-09" db="EMBL/GenBank/DDBJ databases">
        <authorList>
            <person name="Varghese N."/>
            <person name="Submissions S."/>
        </authorList>
    </citation>
    <scope>NUCLEOTIDE SEQUENCE [LARGE SCALE GENOMIC DNA]</scope>
    <source>
        <strain evidence="2 3">OK806</strain>
    </source>
</reference>
<evidence type="ECO:0000313" key="3">
    <source>
        <dbReference type="Proteomes" id="UP000219522"/>
    </source>
</evidence>
<dbReference type="Proteomes" id="UP000219522">
    <property type="component" value="Unassembled WGS sequence"/>
</dbReference>
<keyword evidence="3" id="KW-1185">Reference proteome</keyword>
<evidence type="ECO:0000256" key="1">
    <source>
        <dbReference type="SAM" id="MobiDB-lite"/>
    </source>
</evidence>
<feature type="compositionally biased region" description="Basic and acidic residues" evidence="1">
    <location>
        <begin position="32"/>
        <end position="56"/>
    </location>
</feature>
<name>A0A7Z7ID88_9BURK</name>
<organism evidence="2 3">
    <name type="scientific">Caballeronia arationis</name>
    <dbReference type="NCBI Taxonomy" id="1777142"/>
    <lineage>
        <taxon>Bacteria</taxon>
        <taxon>Pseudomonadati</taxon>
        <taxon>Pseudomonadota</taxon>
        <taxon>Betaproteobacteria</taxon>
        <taxon>Burkholderiales</taxon>
        <taxon>Burkholderiaceae</taxon>
        <taxon>Caballeronia</taxon>
    </lineage>
</organism>
<accession>A0A7Z7ID88</accession>